<organism evidence="3 4">
    <name type="scientific">Chytriomyces confervae</name>
    <dbReference type="NCBI Taxonomy" id="246404"/>
    <lineage>
        <taxon>Eukaryota</taxon>
        <taxon>Fungi</taxon>
        <taxon>Fungi incertae sedis</taxon>
        <taxon>Chytridiomycota</taxon>
        <taxon>Chytridiomycota incertae sedis</taxon>
        <taxon>Chytridiomycetes</taxon>
        <taxon>Chytridiales</taxon>
        <taxon>Chytriomycetaceae</taxon>
        <taxon>Chytriomyces</taxon>
    </lineage>
</organism>
<dbReference type="SUPFAM" id="SSF50729">
    <property type="entry name" value="PH domain-like"/>
    <property type="match status" value="1"/>
</dbReference>
<feature type="compositionally biased region" description="Low complexity" evidence="1">
    <location>
        <begin position="222"/>
        <end position="232"/>
    </location>
</feature>
<proteinExistence type="predicted"/>
<dbReference type="Proteomes" id="UP000320333">
    <property type="component" value="Unassembled WGS sequence"/>
</dbReference>
<reference evidence="3 4" key="1">
    <citation type="journal article" date="2019" name="Sci. Rep.">
        <title>Comparative genomics of chytrid fungi reveal insights into the obligate biotrophic and pathogenic lifestyle of Synchytrium endobioticum.</title>
        <authorList>
            <person name="van de Vossenberg B.T.L.H."/>
            <person name="Warris S."/>
            <person name="Nguyen H.D.T."/>
            <person name="van Gent-Pelzer M.P.E."/>
            <person name="Joly D.L."/>
            <person name="van de Geest H.C."/>
            <person name="Bonants P.J.M."/>
            <person name="Smith D.S."/>
            <person name="Levesque C.A."/>
            <person name="van der Lee T.A.J."/>
        </authorList>
    </citation>
    <scope>NUCLEOTIDE SEQUENCE [LARGE SCALE GENOMIC DNA]</scope>
    <source>
        <strain evidence="3 4">CBS 675.73</strain>
    </source>
</reference>
<evidence type="ECO:0000259" key="2">
    <source>
        <dbReference type="Pfam" id="PF07933"/>
    </source>
</evidence>
<dbReference type="EMBL" id="QEAP01000228">
    <property type="protein sequence ID" value="TPX72444.1"/>
    <property type="molecule type" value="Genomic_DNA"/>
</dbReference>
<accession>A0A507F8H7</accession>
<dbReference type="InterPro" id="IPR012466">
    <property type="entry name" value="NECAP_PHear"/>
</dbReference>
<feature type="region of interest" description="Disordered" evidence="1">
    <location>
        <begin position="270"/>
        <end position="294"/>
    </location>
</feature>
<dbReference type="PANTHER" id="PTHR12847">
    <property type="entry name" value="ATP-BINDING CASSETTE ABC TRANSPORTER-RELATED"/>
    <property type="match status" value="1"/>
</dbReference>
<dbReference type="STRING" id="246404.A0A507F8H7"/>
<evidence type="ECO:0000256" key="1">
    <source>
        <dbReference type="SAM" id="MobiDB-lite"/>
    </source>
</evidence>
<dbReference type="OrthoDB" id="10265489at2759"/>
<dbReference type="GO" id="GO:0006897">
    <property type="term" value="P:endocytosis"/>
    <property type="evidence" value="ECO:0007669"/>
    <property type="project" value="InterPro"/>
</dbReference>
<gene>
    <name evidence="3" type="ORF">CcCBS67573_g05881</name>
</gene>
<feature type="region of interest" description="Disordered" evidence="1">
    <location>
        <begin position="183"/>
        <end position="238"/>
    </location>
</feature>
<dbReference type="GO" id="GO:0030125">
    <property type="term" value="C:clathrin vesicle coat"/>
    <property type="evidence" value="ECO:0007669"/>
    <property type="project" value="TreeGrafter"/>
</dbReference>
<dbReference type="PANTHER" id="PTHR12847:SF9">
    <property type="entry name" value="NECAP-LIKE PROTEIN CG9132"/>
    <property type="match status" value="1"/>
</dbReference>
<sequence>MDDRYESVLLVIKECSVFRIPPRASAKGFKAADWDTDAFMWKGRLRIIAKGDECFINLEDATTGMGTLFTACLPRGTDQKWVQKTGDLFAACPYPPDGSTVEPVLDSSRYFVLTLVDKASGRKAFIGMGFTERSHAFDFNVALQDHAKRVNNLNQPPPKPSAAKQPAMDFSLKEDQKFSINIGGIGSKKKDASTTGSSDFTFLPPPPSNNNAHPFLPPPPQSSLSSHSQSSLATAPNQTNDPFAFLAVQSNLNTPSAQKLAISNDDWANFGDFQTSANTGDNDKNGASGWATFD</sequence>
<dbReference type="CDD" id="cd13228">
    <property type="entry name" value="PHear_NECAP"/>
    <property type="match status" value="1"/>
</dbReference>
<keyword evidence="4" id="KW-1185">Reference proteome</keyword>
<name>A0A507F8H7_9FUNG</name>
<evidence type="ECO:0000313" key="4">
    <source>
        <dbReference type="Proteomes" id="UP000320333"/>
    </source>
</evidence>
<comment type="caution">
    <text evidence="3">The sequence shown here is derived from an EMBL/GenBank/DDBJ whole genome shotgun (WGS) entry which is preliminary data.</text>
</comment>
<feature type="domain" description="NECAP PHear" evidence="2">
    <location>
        <begin position="83"/>
        <end position="183"/>
    </location>
</feature>
<evidence type="ECO:0000313" key="3">
    <source>
        <dbReference type="EMBL" id="TPX72444.1"/>
    </source>
</evidence>
<protein>
    <recommendedName>
        <fullName evidence="2">NECAP PHear domain-containing protein</fullName>
    </recommendedName>
</protein>
<dbReference type="AlphaFoldDB" id="A0A507F8H7"/>
<dbReference type="Gene3D" id="2.30.29.30">
    <property type="entry name" value="Pleckstrin-homology domain (PH domain)/Phosphotyrosine-binding domain (PTB)"/>
    <property type="match status" value="1"/>
</dbReference>
<dbReference type="InterPro" id="IPR011993">
    <property type="entry name" value="PH-like_dom_sf"/>
</dbReference>
<dbReference type="Pfam" id="PF07933">
    <property type="entry name" value="DUF1681"/>
    <property type="match status" value="1"/>
</dbReference>